<dbReference type="OrthoDB" id="8605367at2"/>
<organism evidence="1 2">
    <name type="scientific">Flavobacterium cerinum</name>
    <dbReference type="NCBI Taxonomy" id="2502784"/>
    <lineage>
        <taxon>Bacteria</taxon>
        <taxon>Pseudomonadati</taxon>
        <taxon>Bacteroidota</taxon>
        <taxon>Flavobacteriia</taxon>
        <taxon>Flavobacteriales</taxon>
        <taxon>Flavobacteriaceae</taxon>
        <taxon>Flavobacterium</taxon>
    </lineage>
</organism>
<evidence type="ECO:0000313" key="1">
    <source>
        <dbReference type="EMBL" id="RWW92072.1"/>
    </source>
</evidence>
<dbReference type="Proteomes" id="UP000287527">
    <property type="component" value="Unassembled WGS sequence"/>
</dbReference>
<reference evidence="1 2" key="1">
    <citation type="submission" date="2019-01" db="EMBL/GenBank/DDBJ databases">
        <title>Flavobacterium sp. nov.,isolated from freshwater.</title>
        <authorList>
            <person name="Zhang R."/>
            <person name="Du Z.-J."/>
        </authorList>
    </citation>
    <scope>NUCLEOTIDE SEQUENCE [LARGE SCALE GENOMIC DNA]</scope>
    <source>
        <strain evidence="1 2">1E403</strain>
    </source>
</reference>
<evidence type="ECO:0008006" key="3">
    <source>
        <dbReference type="Google" id="ProtNLM"/>
    </source>
</evidence>
<dbReference type="RefSeq" id="WP_128391160.1">
    <property type="nucleotide sequence ID" value="NZ_SBII01000014.1"/>
</dbReference>
<dbReference type="AlphaFoldDB" id="A0A444GM64"/>
<dbReference type="PROSITE" id="PS51257">
    <property type="entry name" value="PROKAR_LIPOPROTEIN"/>
    <property type="match status" value="1"/>
</dbReference>
<comment type="caution">
    <text evidence="1">The sequence shown here is derived from an EMBL/GenBank/DDBJ whole genome shotgun (WGS) entry which is preliminary data.</text>
</comment>
<sequence length="300" mass="34524">MKTSYALLAMCLLILVSCKEETTTVKSLQGKNDIDSSATDIVSKSKKSAEELKVLLSLFTEKKHKIQEKLKSLSPEQANKLYESYLAENTEEVMKVQNHEGHLLETNNYFSYFYNDKGESITPPDSIAVKKDLLNKAGLEFWEIGEGYTDIRTQADFYLLIFENYVTNDYRDFLRINAEEDKVLYSADGGLAVSFNEVGKRILNWEKFIHKYPNSTLLDRATEMYTSYQLNYLFGEDNTPTMEYPDTKLYPENIAEFNNFISQNPDSFTSKLVKIVLETTKNYDALKAEIMAEQTKYNGK</sequence>
<accession>A0A444GM64</accession>
<evidence type="ECO:0000313" key="2">
    <source>
        <dbReference type="Proteomes" id="UP000287527"/>
    </source>
</evidence>
<name>A0A444GM64_9FLAO</name>
<dbReference type="EMBL" id="SBII01000014">
    <property type="protein sequence ID" value="RWW92072.1"/>
    <property type="molecule type" value="Genomic_DNA"/>
</dbReference>
<gene>
    <name evidence="1" type="ORF">EPI11_16850</name>
</gene>
<keyword evidence="2" id="KW-1185">Reference proteome</keyword>
<proteinExistence type="predicted"/>
<protein>
    <recommendedName>
        <fullName evidence="3">Lipoprotein</fullName>
    </recommendedName>
</protein>